<dbReference type="InterPro" id="IPR029058">
    <property type="entry name" value="AB_hydrolase_fold"/>
</dbReference>
<organism evidence="3 4">
    <name type="scientific">Rosa chinensis</name>
    <name type="common">China rose</name>
    <dbReference type="NCBI Taxonomy" id="74649"/>
    <lineage>
        <taxon>Eukaryota</taxon>
        <taxon>Viridiplantae</taxon>
        <taxon>Streptophyta</taxon>
        <taxon>Embryophyta</taxon>
        <taxon>Tracheophyta</taxon>
        <taxon>Spermatophyta</taxon>
        <taxon>Magnoliopsida</taxon>
        <taxon>eudicotyledons</taxon>
        <taxon>Gunneridae</taxon>
        <taxon>Pentapetalae</taxon>
        <taxon>rosids</taxon>
        <taxon>fabids</taxon>
        <taxon>Rosales</taxon>
        <taxon>Rosaceae</taxon>
        <taxon>Rosoideae</taxon>
        <taxon>Rosoideae incertae sedis</taxon>
        <taxon>Rosa</taxon>
    </lineage>
</organism>
<dbReference type="EMBL" id="PDCK01000044">
    <property type="protein sequence ID" value="PRQ27637.1"/>
    <property type="molecule type" value="Genomic_DNA"/>
</dbReference>
<evidence type="ECO:0000313" key="3">
    <source>
        <dbReference type="EMBL" id="PRQ27637.1"/>
    </source>
</evidence>
<comment type="caution">
    <text evidence="3">The sequence shown here is derived from an EMBL/GenBank/DDBJ whole genome shotgun (WGS) entry which is preliminary data.</text>
</comment>
<protein>
    <submittedName>
        <fullName evidence="3">Putative carboxylesterase</fullName>
        <ecNumber evidence="3">3.1.1.1</ecNumber>
    </submittedName>
</protein>
<dbReference type="InterPro" id="IPR050466">
    <property type="entry name" value="Carboxylest/Gibb_receptor"/>
</dbReference>
<dbReference type="Proteomes" id="UP000238479">
    <property type="component" value="Chromosome 6"/>
</dbReference>
<sequence>MGSSEVSLEVPPYARVLKDGTIERLAGTQVVPAGLDPQTGVLSKDIVIFPQTGVSARLYRPNITATDQKRPLIVYYHGGAFCIASAADPLYHNCLNMLVAEARAIAVSVNYRLAPEHPLPIAYEDSWAVLQWVFGGEDRDDWVKDQVDFERVFLVGDSAGANIAHHLALRVKKSDPDPKLKIAGIGLIHPYFWGKDPIGREVADSFRKSMVDTWWNFVCPSEKGGDDPLINPFLDGAPGLEGLACGKVLVLVAGNDILRDRGRLYYDEMVKSNWAGSKELIETEGEDHVFHIFNPNCEKAKSLIKHLGSFINQN</sequence>
<dbReference type="GO" id="GO:0106435">
    <property type="term" value="F:carboxylesterase activity"/>
    <property type="evidence" value="ECO:0007669"/>
    <property type="project" value="UniProtKB-EC"/>
</dbReference>
<dbReference type="Gramene" id="PRQ27637">
    <property type="protein sequence ID" value="PRQ27637"/>
    <property type="gene ID" value="RchiOBHm_Chr6g0307411"/>
</dbReference>
<dbReference type="OrthoDB" id="408631at2759"/>
<proteinExistence type="inferred from homology"/>
<evidence type="ECO:0000259" key="2">
    <source>
        <dbReference type="Pfam" id="PF07859"/>
    </source>
</evidence>
<dbReference type="ESTHER" id="rosch-a0a2p6q0b7">
    <property type="family name" value="Plant_carboxylesterase"/>
</dbReference>
<accession>A0A2P6Q0B7</accession>
<comment type="similarity">
    <text evidence="1">Belongs to the 'GDXG' lipolytic enzyme family.</text>
</comment>
<keyword evidence="4" id="KW-1185">Reference proteome</keyword>
<evidence type="ECO:0000256" key="1">
    <source>
        <dbReference type="ARBA" id="ARBA00010515"/>
    </source>
</evidence>
<dbReference type="Pfam" id="PF07859">
    <property type="entry name" value="Abhydrolase_3"/>
    <property type="match status" value="1"/>
</dbReference>
<dbReference type="InterPro" id="IPR013094">
    <property type="entry name" value="AB_hydrolase_3"/>
</dbReference>
<dbReference type="PANTHER" id="PTHR23024:SF577">
    <property type="entry name" value="CARBOXYLESTERASE 2-RELATED"/>
    <property type="match status" value="1"/>
</dbReference>
<dbReference type="OMA" id="RWASYIN"/>
<evidence type="ECO:0000313" key="4">
    <source>
        <dbReference type="Proteomes" id="UP000238479"/>
    </source>
</evidence>
<dbReference type="STRING" id="74649.A0A2P6Q0B7"/>
<dbReference type="PANTHER" id="PTHR23024">
    <property type="entry name" value="ARYLACETAMIDE DEACETYLASE"/>
    <property type="match status" value="1"/>
</dbReference>
<name>A0A2P6Q0B7_ROSCH</name>
<dbReference type="EC" id="3.1.1.1" evidence="3"/>
<gene>
    <name evidence="3" type="ORF">RchiOBHm_Chr6g0307411</name>
</gene>
<dbReference type="SUPFAM" id="SSF53474">
    <property type="entry name" value="alpha/beta-Hydrolases"/>
    <property type="match status" value="1"/>
</dbReference>
<dbReference type="AlphaFoldDB" id="A0A2P6Q0B7"/>
<reference evidence="3 4" key="1">
    <citation type="journal article" date="2018" name="Nat. Genet.">
        <title>The Rosa genome provides new insights in the design of modern roses.</title>
        <authorList>
            <person name="Bendahmane M."/>
        </authorList>
    </citation>
    <scope>NUCLEOTIDE SEQUENCE [LARGE SCALE GENOMIC DNA]</scope>
    <source>
        <strain evidence="4">cv. Old Blush</strain>
    </source>
</reference>
<feature type="domain" description="Alpha/beta hydrolase fold-3" evidence="2">
    <location>
        <begin position="73"/>
        <end position="291"/>
    </location>
</feature>
<keyword evidence="3" id="KW-0378">Hydrolase</keyword>
<dbReference type="Gene3D" id="3.40.50.1820">
    <property type="entry name" value="alpha/beta hydrolase"/>
    <property type="match status" value="1"/>
</dbReference>